<proteinExistence type="predicted"/>
<evidence type="ECO:0000256" key="1">
    <source>
        <dbReference type="SAM" id="MobiDB-lite"/>
    </source>
</evidence>
<evidence type="ECO:0000313" key="3">
    <source>
        <dbReference type="EMBL" id="MDR7084529.1"/>
    </source>
</evidence>
<gene>
    <name evidence="3" type="ORF">J2X01_003840</name>
</gene>
<dbReference type="RefSeq" id="WP_310061084.1">
    <property type="nucleotide sequence ID" value="NZ_JAVDVQ010000025.1"/>
</dbReference>
<feature type="region of interest" description="Disordered" evidence="1">
    <location>
        <begin position="1"/>
        <end position="34"/>
    </location>
</feature>
<protein>
    <submittedName>
        <fullName evidence="3">Acyl-coenzyme A thioesterase PaaI-like protein</fullName>
    </submittedName>
</protein>
<dbReference type="Proteomes" id="UP001252243">
    <property type="component" value="Unassembled WGS sequence"/>
</dbReference>
<keyword evidence="4" id="KW-1185">Reference proteome</keyword>
<name>A0ABU1UH53_9MICC</name>
<dbReference type="Pfam" id="PF13622">
    <property type="entry name" value="4HBT_3"/>
    <property type="match status" value="1"/>
</dbReference>
<evidence type="ECO:0000259" key="2">
    <source>
        <dbReference type="Pfam" id="PF13622"/>
    </source>
</evidence>
<accession>A0ABU1UH53</accession>
<evidence type="ECO:0000313" key="4">
    <source>
        <dbReference type="Proteomes" id="UP001252243"/>
    </source>
</evidence>
<dbReference type="InterPro" id="IPR029069">
    <property type="entry name" value="HotDog_dom_sf"/>
</dbReference>
<dbReference type="InterPro" id="IPR049449">
    <property type="entry name" value="TesB_ACOT8-like_N"/>
</dbReference>
<sequence>MTASGHHPPHAPATKAPTDAEPPTDVPKLPVKRPTITGPVEKMMRVRLLRDRPDGLLGVRTGVMDTGHWVLDMDGRPTGAAAAVILDNTLSSALRTSVDGLNWVVTTELHLNFMRPLPADGTVLEAWTRALVGDEAGGMATGTLQGPDGTEYVQGTGWFQRAEGNTSEGLDRFEALAKQPLGEEEGASLGALLAAGPATPALPGGRPDFAQSFVPGLEFARKDLLRNSEGALHGGALMMMAALTAQQAMPDRTGYDLQSLRATYLRPAFGEIATRTHVRYAGSSLRVVDVELFSAEPGSTGKAFVQATAIFRQAR</sequence>
<dbReference type="Gene3D" id="3.10.129.10">
    <property type="entry name" value="Hotdog Thioesterase"/>
    <property type="match status" value="2"/>
</dbReference>
<organism evidence="3 4">
    <name type="scientific">Arthrobacter ginsengisoli</name>
    <dbReference type="NCBI Taxonomy" id="1356565"/>
    <lineage>
        <taxon>Bacteria</taxon>
        <taxon>Bacillati</taxon>
        <taxon>Actinomycetota</taxon>
        <taxon>Actinomycetes</taxon>
        <taxon>Micrococcales</taxon>
        <taxon>Micrococcaceae</taxon>
        <taxon>Arthrobacter</taxon>
    </lineage>
</organism>
<feature type="domain" description="Acyl-CoA thioesterase-like N-terminal HotDog" evidence="2">
    <location>
        <begin position="230"/>
        <end position="311"/>
    </location>
</feature>
<comment type="caution">
    <text evidence="3">The sequence shown here is derived from an EMBL/GenBank/DDBJ whole genome shotgun (WGS) entry which is preliminary data.</text>
</comment>
<reference evidence="3 4" key="1">
    <citation type="submission" date="2023-07" db="EMBL/GenBank/DDBJ databases">
        <title>Sorghum-associated microbial communities from plants grown in Nebraska, USA.</title>
        <authorList>
            <person name="Schachtman D."/>
        </authorList>
    </citation>
    <scope>NUCLEOTIDE SEQUENCE [LARGE SCALE GENOMIC DNA]</scope>
    <source>
        <strain evidence="3 4">BE167</strain>
    </source>
</reference>
<dbReference type="EMBL" id="JAVDVQ010000025">
    <property type="protein sequence ID" value="MDR7084529.1"/>
    <property type="molecule type" value="Genomic_DNA"/>
</dbReference>
<dbReference type="SUPFAM" id="SSF54637">
    <property type="entry name" value="Thioesterase/thiol ester dehydrase-isomerase"/>
    <property type="match status" value="2"/>
</dbReference>